<keyword evidence="3" id="KW-1185">Reference proteome</keyword>
<evidence type="ECO:0000313" key="2">
    <source>
        <dbReference type="EMBL" id="KAJ8309364.1"/>
    </source>
</evidence>
<dbReference type="InterPro" id="IPR001128">
    <property type="entry name" value="Cyt_P450"/>
</dbReference>
<dbReference type="InterPro" id="IPR036396">
    <property type="entry name" value="Cyt_P450_sf"/>
</dbReference>
<evidence type="ECO:0000256" key="1">
    <source>
        <dbReference type="ARBA" id="ARBA00010617"/>
    </source>
</evidence>
<accession>A0ABQ9EW05</accession>
<organism evidence="2 3">
    <name type="scientific">Tegillarca granosa</name>
    <name type="common">Malaysian cockle</name>
    <name type="synonym">Anadara granosa</name>
    <dbReference type="NCBI Taxonomy" id="220873"/>
    <lineage>
        <taxon>Eukaryota</taxon>
        <taxon>Metazoa</taxon>
        <taxon>Spiralia</taxon>
        <taxon>Lophotrochozoa</taxon>
        <taxon>Mollusca</taxon>
        <taxon>Bivalvia</taxon>
        <taxon>Autobranchia</taxon>
        <taxon>Pteriomorphia</taxon>
        <taxon>Arcoida</taxon>
        <taxon>Arcoidea</taxon>
        <taxon>Arcidae</taxon>
        <taxon>Tegillarca</taxon>
    </lineage>
</organism>
<sequence>MRLYAPVPNVSRVLSKEVTIDGVTYQPGTMIGLNMFLLHHNNTVWKNPDKYDPERFSKENSDKIGPYDFCPFAAGPRYLHIPVINNSKTTYQILIFFIRNVYLFLSQ</sequence>
<comment type="caution">
    <text evidence="2">The sequence shown here is derived from an EMBL/GenBank/DDBJ whole genome shotgun (WGS) entry which is preliminary data.</text>
</comment>
<dbReference type="InterPro" id="IPR050196">
    <property type="entry name" value="Cytochrome_P450_Monoox"/>
</dbReference>
<dbReference type="EMBL" id="JARBDR010000657">
    <property type="protein sequence ID" value="KAJ8309364.1"/>
    <property type="molecule type" value="Genomic_DNA"/>
</dbReference>
<evidence type="ECO:0000313" key="3">
    <source>
        <dbReference type="Proteomes" id="UP001217089"/>
    </source>
</evidence>
<dbReference type="Pfam" id="PF00067">
    <property type="entry name" value="p450"/>
    <property type="match status" value="1"/>
</dbReference>
<dbReference type="PANTHER" id="PTHR24291:SF201">
    <property type="entry name" value="CYTOCHROME P450, FAMILY 4, SUBFAMILY B, POLYPEPTIDE 7"/>
    <property type="match status" value="1"/>
</dbReference>
<dbReference type="Proteomes" id="UP001217089">
    <property type="component" value="Unassembled WGS sequence"/>
</dbReference>
<dbReference type="SUPFAM" id="SSF48264">
    <property type="entry name" value="Cytochrome P450"/>
    <property type="match status" value="1"/>
</dbReference>
<proteinExistence type="inferred from homology"/>
<dbReference type="Gene3D" id="1.10.630.10">
    <property type="entry name" value="Cytochrome P450"/>
    <property type="match status" value="1"/>
</dbReference>
<reference evidence="2 3" key="1">
    <citation type="submission" date="2022-12" db="EMBL/GenBank/DDBJ databases">
        <title>Chromosome-level genome of Tegillarca granosa.</title>
        <authorList>
            <person name="Kim J."/>
        </authorList>
    </citation>
    <scope>NUCLEOTIDE SEQUENCE [LARGE SCALE GENOMIC DNA]</scope>
    <source>
        <strain evidence="2">Teg-2019</strain>
        <tissue evidence="2">Adductor muscle</tissue>
    </source>
</reference>
<gene>
    <name evidence="2" type="ORF">KUTeg_014238</name>
</gene>
<comment type="similarity">
    <text evidence="1">Belongs to the cytochrome P450 family.</text>
</comment>
<dbReference type="PANTHER" id="PTHR24291">
    <property type="entry name" value="CYTOCHROME P450 FAMILY 4"/>
    <property type="match status" value="1"/>
</dbReference>
<protein>
    <recommendedName>
        <fullName evidence="4">Cytochrome P450</fullName>
    </recommendedName>
</protein>
<name>A0ABQ9EW05_TEGGR</name>
<evidence type="ECO:0008006" key="4">
    <source>
        <dbReference type="Google" id="ProtNLM"/>
    </source>
</evidence>